<feature type="transmembrane region" description="Helical" evidence="1">
    <location>
        <begin position="38"/>
        <end position="57"/>
    </location>
</feature>
<dbReference type="EMBL" id="SNZR01000015">
    <property type="protein sequence ID" value="TDR88093.1"/>
    <property type="molecule type" value="Genomic_DNA"/>
</dbReference>
<keyword evidence="3" id="KW-1185">Reference proteome</keyword>
<dbReference type="Proteomes" id="UP000295122">
    <property type="component" value="Unassembled WGS sequence"/>
</dbReference>
<dbReference type="RefSeq" id="WP_166652559.1">
    <property type="nucleotide sequence ID" value="NZ_SNZR01000015.1"/>
</dbReference>
<protein>
    <submittedName>
        <fullName evidence="2">Uncharacterized protein</fullName>
    </submittedName>
</protein>
<evidence type="ECO:0000313" key="2">
    <source>
        <dbReference type="EMBL" id="TDR88093.1"/>
    </source>
</evidence>
<reference evidence="2 3" key="1">
    <citation type="submission" date="2019-03" db="EMBL/GenBank/DDBJ databases">
        <title>Genomic Encyclopedia of Type Strains, Phase IV (KMG-IV): sequencing the most valuable type-strain genomes for metagenomic binning, comparative biology and taxonomic classification.</title>
        <authorList>
            <person name="Goeker M."/>
        </authorList>
    </citation>
    <scope>NUCLEOTIDE SEQUENCE [LARGE SCALE GENOMIC DNA]</scope>
    <source>
        <strain evidence="2 3">DSM 25903</strain>
    </source>
</reference>
<dbReference type="AlphaFoldDB" id="A0A4R7BS59"/>
<sequence length="58" mass="6098">MSGSRLIVTTVLCSALGSVGLMAIYSHLVGLYMPATAWVFTALAPIVVSTPISVYLVR</sequence>
<proteinExistence type="predicted"/>
<organism evidence="2 3">
    <name type="scientific">Enterovirga rhinocerotis</name>
    <dbReference type="NCBI Taxonomy" id="1339210"/>
    <lineage>
        <taxon>Bacteria</taxon>
        <taxon>Pseudomonadati</taxon>
        <taxon>Pseudomonadota</taxon>
        <taxon>Alphaproteobacteria</taxon>
        <taxon>Hyphomicrobiales</taxon>
        <taxon>Methylobacteriaceae</taxon>
        <taxon>Enterovirga</taxon>
    </lineage>
</organism>
<keyword evidence="1" id="KW-0812">Transmembrane</keyword>
<keyword evidence="1" id="KW-0472">Membrane</keyword>
<keyword evidence="1" id="KW-1133">Transmembrane helix</keyword>
<evidence type="ECO:0000256" key="1">
    <source>
        <dbReference type="SAM" id="Phobius"/>
    </source>
</evidence>
<accession>A0A4R7BS59</accession>
<gene>
    <name evidence="2" type="ORF">EV668_3961</name>
</gene>
<comment type="caution">
    <text evidence="2">The sequence shown here is derived from an EMBL/GenBank/DDBJ whole genome shotgun (WGS) entry which is preliminary data.</text>
</comment>
<name>A0A4R7BS59_9HYPH</name>
<evidence type="ECO:0000313" key="3">
    <source>
        <dbReference type="Proteomes" id="UP000295122"/>
    </source>
</evidence>